<organism evidence="1 2">
    <name type="scientific">Candidatus Giovannonibacteria bacterium RIFCSPHIGHO2_12_FULL_43_15</name>
    <dbReference type="NCBI Taxonomy" id="1798341"/>
    <lineage>
        <taxon>Bacteria</taxon>
        <taxon>Candidatus Giovannoniibacteriota</taxon>
    </lineage>
</organism>
<name>A0A1F5WPA3_9BACT</name>
<reference evidence="1 2" key="1">
    <citation type="journal article" date="2016" name="Nat. Commun.">
        <title>Thousands of microbial genomes shed light on interconnected biogeochemical processes in an aquifer system.</title>
        <authorList>
            <person name="Anantharaman K."/>
            <person name="Brown C.T."/>
            <person name="Hug L.A."/>
            <person name="Sharon I."/>
            <person name="Castelle C.J."/>
            <person name="Probst A.J."/>
            <person name="Thomas B.C."/>
            <person name="Singh A."/>
            <person name="Wilkins M.J."/>
            <person name="Karaoz U."/>
            <person name="Brodie E.L."/>
            <person name="Williams K.H."/>
            <person name="Hubbard S.S."/>
            <person name="Banfield J.F."/>
        </authorList>
    </citation>
    <scope>NUCLEOTIDE SEQUENCE [LARGE SCALE GENOMIC DNA]</scope>
</reference>
<dbReference type="Proteomes" id="UP000177723">
    <property type="component" value="Unassembled WGS sequence"/>
</dbReference>
<proteinExistence type="predicted"/>
<comment type="caution">
    <text evidence="1">The sequence shown here is derived from an EMBL/GenBank/DDBJ whole genome shotgun (WGS) entry which is preliminary data.</text>
</comment>
<dbReference type="EMBL" id="MFHT01000018">
    <property type="protein sequence ID" value="OGF77434.1"/>
    <property type="molecule type" value="Genomic_DNA"/>
</dbReference>
<dbReference type="NCBIfam" id="TIGR02532">
    <property type="entry name" value="IV_pilin_GFxxxE"/>
    <property type="match status" value="1"/>
</dbReference>
<evidence type="ECO:0000313" key="2">
    <source>
        <dbReference type="Proteomes" id="UP000177723"/>
    </source>
</evidence>
<sequence>MKGFTLLETIVAISVLTIVILGPLAVATTILSNSSFSSNQVIAYNLAEEGVEFVINKRDSLIFKAVYDGRTADDGWNDFKSTMGGSSQCQNASKKCGVNVTNGAVFDCSSGSYPANQTCTLRKNSTTGIYSYAPGDPITIFERRIFVESGGSDEKQVTVTITWREKNGGQRSFTLERYVYNRK</sequence>
<dbReference type="InterPro" id="IPR012902">
    <property type="entry name" value="N_methyl_site"/>
</dbReference>
<accession>A0A1F5WPA3</accession>
<dbReference type="AlphaFoldDB" id="A0A1F5WPA3"/>
<gene>
    <name evidence="1" type="ORF">A3F23_01680</name>
</gene>
<protein>
    <submittedName>
        <fullName evidence="1">Uncharacterized protein</fullName>
    </submittedName>
</protein>
<evidence type="ECO:0000313" key="1">
    <source>
        <dbReference type="EMBL" id="OGF77434.1"/>
    </source>
</evidence>